<dbReference type="EMBL" id="CM056809">
    <property type="protein sequence ID" value="KAJ8649428.1"/>
    <property type="molecule type" value="Genomic_DNA"/>
</dbReference>
<organism evidence="1 2">
    <name type="scientific">Persea americana</name>
    <name type="common">Avocado</name>
    <dbReference type="NCBI Taxonomy" id="3435"/>
    <lineage>
        <taxon>Eukaryota</taxon>
        <taxon>Viridiplantae</taxon>
        <taxon>Streptophyta</taxon>
        <taxon>Embryophyta</taxon>
        <taxon>Tracheophyta</taxon>
        <taxon>Spermatophyta</taxon>
        <taxon>Magnoliopsida</taxon>
        <taxon>Magnoliidae</taxon>
        <taxon>Laurales</taxon>
        <taxon>Lauraceae</taxon>
        <taxon>Persea</taxon>
    </lineage>
</organism>
<gene>
    <name evidence="1" type="ORF">MRB53_002451</name>
</gene>
<proteinExistence type="predicted"/>
<comment type="caution">
    <text evidence="1">The sequence shown here is derived from an EMBL/GenBank/DDBJ whole genome shotgun (WGS) entry which is preliminary data.</text>
</comment>
<evidence type="ECO:0000313" key="1">
    <source>
        <dbReference type="EMBL" id="KAJ8649428.1"/>
    </source>
</evidence>
<evidence type="ECO:0000313" key="2">
    <source>
        <dbReference type="Proteomes" id="UP001234297"/>
    </source>
</evidence>
<name>A0ACC2MV82_PERAE</name>
<keyword evidence="2" id="KW-1185">Reference proteome</keyword>
<sequence length="249" mass="27715">MEKRQGGNLRHGEEEAKSHVWDCDSSLYDSFELRSFKRQLDSAISSRTLSMPRLLEVQRPSPNPIKRRSSKITRSVQKLIRSVFGWKPSSGTVVGRDGWLENGLYVFPPRCLGEGGLPKIPEVHEGGIDSSRVSPDFGPIVRRSGSEREPASFSVLHLPVLQQKPGVFSFSGDSQDRRREEAMPEDFSGDCVCSLRSVTPAFFLSPSFIELWPTLRSKRSSPEQQIETGSLCSTDLEIADSDPESSSSL</sequence>
<reference evidence="1 2" key="1">
    <citation type="journal article" date="2022" name="Hortic Res">
        <title>A haplotype resolved chromosomal level avocado genome allows analysis of novel avocado genes.</title>
        <authorList>
            <person name="Nath O."/>
            <person name="Fletcher S.J."/>
            <person name="Hayward A."/>
            <person name="Shaw L.M."/>
            <person name="Masouleh A.K."/>
            <person name="Furtado A."/>
            <person name="Henry R.J."/>
            <person name="Mitter N."/>
        </authorList>
    </citation>
    <scope>NUCLEOTIDE SEQUENCE [LARGE SCALE GENOMIC DNA]</scope>
    <source>
        <strain evidence="2">cv. Hass</strain>
    </source>
</reference>
<dbReference type="Proteomes" id="UP001234297">
    <property type="component" value="Chromosome 1"/>
</dbReference>
<accession>A0ACC2MV82</accession>
<protein>
    <submittedName>
        <fullName evidence="1">Uncharacterized protein</fullName>
    </submittedName>
</protein>